<accession>A0A0G1WWR0</accession>
<evidence type="ECO:0000256" key="1">
    <source>
        <dbReference type="ARBA" id="ARBA00009512"/>
    </source>
</evidence>
<dbReference type="GO" id="GO:0005840">
    <property type="term" value="C:ribosome"/>
    <property type="evidence" value="ECO:0007669"/>
    <property type="project" value="InterPro"/>
</dbReference>
<dbReference type="SUPFAM" id="SSF54995">
    <property type="entry name" value="Ribosomal protein S6"/>
    <property type="match status" value="1"/>
</dbReference>
<gene>
    <name evidence="4" type="ORF">UY67_C0024G0027</name>
</gene>
<protein>
    <recommendedName>
        <fullName evidence="2">Small ribosomal subunit protein bS6</fullName>
    </recommendedName>
    <alternativeName>
        <fullName evidence="3">30S ribosomal protein S6</fullName>
    </alternativeName>
</protein>
<dbReference type="Gene3D" id="3.30.70.60">
    <property type="match status" value="1"/>
</dbReference>
<evidence type="ECO:0000256" key="3">
    <source>
        <dbReference type="ARBA" id="ARBA00035520"/>
    </source>
</evidence>
<comment type="similarity">
    <text evidence="1">Belongs to the bacterial ribosomal protein bS6 family.</text>
</comment>
<dbReference type="InterPro" id="IPR014717">
    <property type="entry name" value="Transl_elong_EF1B/ribsomal_bS6"/>
</dbReference>
<dbReference type="EMBL" id="LCQW01000024">
    <property type="protein sequence ID" value="KKW23353.1"/>
    <property type="molecule type" value="Genomic_DNA"/>
</dbReference>
<dbReference type="InterPro" id="IPR000529">
    <property type="entry name" value="Ribosomal_bS6"/>
</dbReference>
<dbReference type="Proteomes" id="UP000034273">
    <property type="component" value="Unassembled WGS sequence"/>
</dbReference>
<sequence>MVEADIIERTDTEPEVAASRVYEIGYHISPSIKDEDIEKVVGSIRSVIEKAGGSFIAEGAPALARLAYPISIKENGKRVEYDRGHFGWIKFESSIEGAQAISEAIKRNSDLLRTMIFQTVREDTRAKIKIAPLREVKRTDVIKAAPRRAEESAPPVSEADLDKALLDITGE</sequence>
<dbReference type="STRING" id="1618671.UY67_C0024G0027"/>
<dbReference type="Pfam" id="PF01250">
    <property type="entry name" value="Ribosomal_S6"/>
    <property type="match status" value="1"/>
</dbReference>
<dbReference type="GO" id="GO:0006412">
    <property type="term" value="P:translation"/>
    <property type="evidence" value="ECO:0007669"/>
    <property type="project" value="InterPro"/>
</dbReference>
<dbReference type="AlphaFoldDB" id="A0A0G1WWR0"/>
<dbReference type="InterPro" id="IPR035980">
    <property type="entry name" value="Ribosomal_bS6_sf"/>
</dbReference>
<evidence type="ECO:0000313" key="4">
    <source>
        <dbReference type="EMBL" id="KKW23353.1"/>
    </source>
</evidence>
<proteinExistence type="inferred from homology"/>
<comment type="caution">
    <text evidence="4">The sequence shown here is derived from an EMBL/GenBank/DDBJ whole genome shotgun (WGS) entry which is preliminary data.</text>
</comment>
<reference evidence="4 5" key="1">
    <citation type="journal article" date="2015" name="Nature">
        <title>rRNA introns, odd ribosomes, and small enigmatic genomes across a large radiation of phyla.</title>
        <authorList>
            <person name="Brown C.T."/>
            <person name="Hug L.A."/>
            <person name="Thomas B.C."/>
            <person name="Sharon I."/>
            <person name="Castelle C.J."/>
            <person name="Singh A."/>
            <person name="Wilkins M.J."/>
            <person name="Williams K.H."/>
            <person name="Banfield J.F."/>
        </authorList>
    </citation>
    <scope>NUCLEOTIDE SEQUENCE [LARGE SCALE GENOMIC DNA]</scope>
</reference>
<organism evidence="4 5">
    <name type="scientific">Candidatus Kaiserbacteria bacterium GW2011_GWA2_52_12</name>
    <dbReference type="NCBI Taxonomy" id="1618671"/>
    <lineage>
        <taxon>Bacteria</taxon>
        <taxon>Candidatus Kaiseribacteriota</taxon>
    </lineage>
</organism>
<evidence type="ECO:0000313" key="5">
    <source>
        <dbReference type="Proteomes" id="UP000034273"/>
    </source>
</evidence>
<name>A0A0G1WWR0_9BACT</name>
<dbReference type="GO" id="GO:0019843">
    <property type="term" value="F:rRNA binding"/>
    <property type="evidence" value="ECO:0007669"/>
    <property type="project" value="InterPro"/>
</dbReference>
<dbReference type="GO" id="GO:0003735">
    <property type="term" value="F:structural constituent of ribosome"/>
    <property type="evidence" value="ECO:0007669"/>
    <property type="project" value="InterPro"/>
</dbReference>
<evidence type="ECO:0000256" key="2">
    <source>
        <dbReference type="ARBA" id="ARBA00035294"/>
    </source>
</evidence>